<gene>
    <name evidence="3" type="ORF">PS880_03495</name>
</gene>
<dbReference type="Pfam" id="PF18883">
    <property type="entry name" value="AC_1"/>
    <property type="match status" value="1"/>
</dbReference>
<name>A0A5E7LS57_PSEFL</name>
<dbReference type="InterPro" id="IPR043990">
    <property type="entry name" value="AC_1"/>
</dbReference>
<dbReference type="Gene3D" id="2.160.20.20">
    <property type="match status" value="3"/>
</dbReference>
<proteinExistence type="predicted"/>
<organism evidence="3 4">
    <name type="scientific">Pseudomonas fluorescens</name>
    <dbReference type="NCBI Taxonomy" id="294"/>
    <lineage>
        <taxon>Bacteria</taxon>
        <taxon>Pseudomonadati</taxon>
        <taxon>Pseudomonadota</taxon>
        <taxon>Gammaproteobacteria</taxon>
        <taxon>Pseudomonadales</taxon>
        <taxon>Pseudomonadaceae</taxon>
        <taxon>Pseudomonas</taxon>
    </lineage>
</organism>
<dbReference type="SUPFAM" id="SSF51126">
    <property type="entry name" value="Pectin lyase-like"/>
    <property type="match status" value="1"/>
</dbReference>
<dbReference type="InterPro" id="IPR012332">
    <property type="entry name" value="Autotransporter_pectin_lyase_C"/>
</dbReference>
<sequence>MRASDQSPLVFTRQLLGAPAPLVITSANGIGIANAGAHDDATVNLSATRTIGVLAQAASSVGFERGTVNSTALTAVNAHEQTALLARDGGQLSGTGVSVNLVPKAANGAIVTANNMTGVSAQAGGQVSLRDSAITLGGGVNGLNNQGLVAVGAGSRIDFLGGSVSTQSKGSIAALAQDGGKITLGQGSTLTTSGANSPTTGSHGLKADGADSQISASQISVTTKGTQANAARAENGARIDLDAATLDTGSAVYGHGLLATGSNSQISLNNGSVTTAGKGAVGAWARDGARIQLGQGTQISTSGASISNASAPLDEKTLSISHGLLASGSGSRIDAADVTLRSNAVSASGARAEAGATIQLERSELTSSGAATSTSSTAVLHAVGGSSILADAVHASAIGNYIGGIRADGSGSKVTLNQGSVTLKGAGSVADFTSAARAMNGGAVSIEGSALSSQGTFSHGVSVEGDGSRGTIAGSTIDVGGARAHGVYVNGGASAEVSSSDIRLDPAASAVGPWGLGALVEGQGSRLRLNDSEVRTSQKTSYGVRALAGAELELNNGLIDTQGNYSAGLSAGSATVIARNLSVRTSGDDNAMGVVADTGSTITLYGGSVTTSGNGSPVQSNLTFPHALASRNQGAQLNAYGTSVQTLGSQAYGAAVDDGGSMLLEGLTVKTAGQYSTGLYAGIGTLKPGQVSLTARNLSVETLGQQAAGALVSRQYQTPTATLDLIDSTLTTRGQLSHGLQAESGAQLSASNSAVSTHGDSALGVLANNQASVQLDQVGVNTHGDLAHALVAKNGGVLDVTHSTINADGGQAAALYSQGTDVLKGQANVDNSVLHNREGATVAVAGVADIKLSDSIVGGSGRWLNVDRALASDGSQVPDMGTGLWQGVGRSLASAGNANIDVAGSVLNGSARTAGDSHSTVNLRDTSLWNLTGESNLGTLRNESSLIDFSAPLGGQFKNLTVNDYHGANGTFALNTYLYTDGSPSDKLVVDGGKADGNSNLLIKNAGAPGP</sequence>
<feature type="domain" description="Autochaperone" evidence="2">
    <location>
        <begin position="935"/>
        <end position="1010"/>
    </location>
</feature>
<feature type="region of interest" description="Disordered" evidence="1">
    <location>
        <begin position="187"/>
        <end position="209"/>
    </location>
</feature>
<evidence type="ECO:0000256" key="1">
    <source>
        <dbReference type="SAM" id="MobiDB-lite"/>
    </source>
</evidence>
<reference evidence="3 4" key="1">
    <citation type="submission" date="2019-09" db="EMBL/GenBank/DDBJ databases">
        <authorList>
            <person name="Chandra G."/>
            <person name="Truman W A."/>
        </authorList>
    </citation>
    <scope>NUCLEOTIDE SEQUENCE [LARGE SCALE GENOMIC DNA]</scope>
    <source>
        <strain evidence="3">PS880</strain>
    </source>
</reference>
<accession>A0A5E7LS57</accession>
<evidence type="ECO:0000313" key="4">
    <source>
        <dbReference type="Proteomes" id="UP000375525"/>
    </source>
</evidence>
<evidence type="ECO:0000259" key="2">
    <source>
        <dbReference type="Pfam" id="PF18883"/>
    </source>
</evidence>
<protein>
    <recommendedName>
        <fullName evidence="2">Autochaperone domain-containing protein</fullName>
    </recommendedName>
</protein>
<dbReference type="AlphaFoldDB" id="A0A5E7LS57"/>
<dbReference type="InterPro" id="IPR011050">
    <property type="entry name" value="Pectin_lyase_fold/virulence"/>
</dbReference>
<dbReference type="Proteomes" id="UP000375525">
    <property type="component" value="Unassembled WGS sequence"/>
</dbReference>
<dbReference type="EMBL" id="CABVIH010000017">
    <property type="protein sequence ID" value="VVP14615.1"/>
    <property type="molecule type" value="Genomic_DNA"/>
</dbReference>
<evidence type="ECO:0000313" key="3">
    <source>
        <dbReference type="EMBL" id="VVP14615.1"/>
    </source>
</evidence>